<feature type="compositionally biased region" description="Acidic residues" evidence="1">
    <location>
        <begin position="263"/>
        <end position="298"/>
    </location>
</feature>
<feature type="region of interest" description="Disordered" evidence="1">
    <location>
        <begin position="1"/>
        <end position="130"/>
    </location>
</feature>
<accession>A0A5C3NJ59</accession>
<feature type="compositionally biased region" description="Polar residues" evidence="1">
    <location>
        <begin position="32"/>
        <end position="42"/>
    </location>
</feature>
<evidence type="ECO:0000256" key="1">
    <source>
        <dbReference type="SAM" id="MobiDB-lite"/>
    </source>
</evidence>
<feature type="compositionally biased region" description="Basic and acidic residues" evidence="1">
    <location>
        <begin position="88"/>
        <end position="99"/>
    </location>
</feature>
<feature type="compositionally biased region" description="Low complexity" evidence="1">
    <location>
        <begin position="556"/>
        <end position="568"/>
    </location>
</feature>
<dbReference type="AlphaFoldDB" id="A0A5C3NJ59"/>
<sequence>MARIPSEQETPTRKSGRKVIPSRRLGSPVEVSRSTSMTAISESTEDTRPDTAGGAGTSAPVDTQSASSAAAARKVGNRRVVTKKRATKIKDADPVDSGRRTKQSRASTSTSKKQVSASHGDSEEEVAAVDAEEVIDISSGDETSDLPSVKRVISEALDSNKKKIAAVTQVKDKIMVKGSKRRIAGSDDDVEVLPPSTNNEHVKPPSSPPQKPVVKCQKTTTKKKNVDDLAPVTDGGKIPYTQHRVSPERSNDIFDVGTQPVGEPEDEDGHEGTDYDEDDNDLDEQDVEQDEEQEEEQEHDSSQISAESSNAEVQHKEEDDRPRLRVPPKPSTVDSDEDRPVVLRSVGDVDKSTGNKGAGKDKGCTVILPAPNPDLFKQFEDPALVKTYKDLPALKYWVDVNPYRGFGGRATGNVLFGSLKYHLQCHQTYSPCRIPLPYGPKDPICPHIKEDLEFIKKSICFQQKDLTVINLSRISPDILHVTSQKESAIAVLNEDRPVLCASMVARWLSVVGTIYDQTEALVARMDGDAIQFSISGGGTPVTAEPSTPSSRPPLFSPSKTSKPVSSPLKGQVNRALDLNDKVPIYNTRLDVVDRAINWDKWIHRLDQVGLPEFTSEIPGGSTAMVGYTVTRWKPTKAVQGTDPVLSLNLQWVVVITSPVVD</sequence>
<feature type="region of interest" description="Disordered" evidence="1">
    <location>
        <begin position="178"/>
        <end position="365"/>
    </location>
</feature>
<organism evidence="2 3">
    <name type="scientific">Heliocybe sulcata</name>
    <dbReference type="NCBI Taxonomy" id="5364"/>
    <lineage>
        <taxon>Eukaryota</taxon>
        <taxon>Fungi</taxon>
        <taxon>Dikarya</taxon>
        <taxon>Basidiomycota</taxon>
        <taxon>Agaricomycotina</taxon>
        <taxon>Agaricomycetes</taxon>
        <taxon>Gloeophyllales</taxon>
        <taxon>Gloeophyllaceae</taxon>
        <taxon>Heliocybe</taxon>
    </lineage>
</organism>
<evidence type="ECO:0000313" key="2">
    <source>
        <dbReference type="EMBL" id="TFK57260.1"/>
    </source>
</evidence>
<proteinExistence type="predicted"/>
<feature type="compositionally biased region" description="Polar residues" evidence="1">
    <location>
        <begin position="104"/>
        <end position="119"/>
    </location>
</feature>
<dbReference type="OrthoDB" id="3067694at2759"/>
<feature type="compositionally biased region" description="Basic and acidic residues" evidence="1">
    <location>
        <begin position="313"/>
        <end position="323"/>
    </location>
</feature>
<keyword evidence="3" id="KW-1185">Reference proteome</keyword>
<gene>
    <name evidence="2" type="ORF">OE88DRAFT_1640970</name>
</gene>
<dbReference type="EMBL" id="ML213503">
    <property type="protein sequence ID" value="TFK57260.1"/>
    <property type="molecule type" value="Genomic_DNA"/>
</dbReference>
<feature type="compositionally biased region" description="Basic and acidic residues" evidence="1">
    <location>
        <begin position="347"/>
        <end position="363"/>
    </location>
</feature>
<dbReference type="Proteomes" id="UP000305948">
    <property type="component" value="Unassembled WGS sequence"/>
</dbReference>
<name>A0A5C3NJ59_9AGAM</name>
<feature type="region of interest" description="Disordered" evidence="1">
    <location>
        <begin position="536"/>
        <end position="568"/>
    </location>
</feature>
<dbReference type="STRING" id="5364.A0A5C3NJ59"/>
<protein>
    <submittedName>
        <fullName evidence="2">Uncharacterized protein</fullName>
    </submittedName>
</protein>
<feature type="compositionally biased region" description="Basic residues" evidence="1">
    <location>
        <begin position="75"/>
        <end position="87"/>
    </location>
</feature>
<evidence type="ECO:0000313" key="3">
    <source>
        <dbReference type="Proteomes" id="UP000305948"/>
    </source>
</evidence>
<feature type="compositionally biased region" description="Polar residues" evidence="1">
    <location>
        <begin position="302"/>
        <end position="312"/>
    </location>
</feature>
<reference evidence="2 3" key="1">
    <citation type="journal article" date="2019" name="Nat. Ecol. Evol.">
        <title>Megaphylogeny resolves global patterns of mushroom evolution.</title>
        <authorList>
            <person name="Varga T."/>
            <person name="Krizsan K."/>
            <person name="Foldi C."/>
            <person name="Dima B."/>
            <person name="Sanchez-Garcia M."/>
            <person name="Sanchez-Ramirez S."/>
            <person name="Szollosi G.J."/>
            <person name="Szarkandi J.G."/>
            <person name="Papp V."/>
            <person name="Albert L."/>
            <person name="Andreopoulos W."/>
            <person name="Angelini C."/>
            <person name="Antonin V."/>
            <person name="Barry K.W."/>
            <person name="Bougher N.L."/>
            <person name="Buchanan P."/>
            <person name="Buyck B."/>
            <person name="Bense V."/>
            <person name="Catcheside P."/>
            <person name="Chovatia M."/>
            <person name="Cooper J."/>
            <person name="Damon W."/>
            <person name="Desjardin D."/>
            <person name="Finy P."/>
            <person name="Geml J."/>
            <person name="Haridas S."/>
            <person name="Hughes K."/>
            <person name="Justo A."/>
            <person name="Karasinski D."/>
            <person name="Kautmanova I."/>
            <person name="Kiss B."/>
            <person name="Kocsube S."/>
            <person name="Kotiranta H."/>
            <person name="LaButti K.M."/>
            <person name="Lechner B.E."/>
            <person name="Liimatainen K."/>
            <person name="Lipzen A."/>
            <person name="Lukacs Z."/>
            <person name="Mihaltcheva S."/>
            <person name="Morgado L.N."/>
            <person name="Niskanen T."/>
            <person name="Noordeloos M.E."/>
            <person name="Ohm R.A."/>
            <person name="Ortiz-Santana B."/>
            <person name="Ovrebo C."/>
            <person name="Racz N."/>
            <person name="Riley R."/>
            <person name="Savchenko A."/>
            <person name="Shiryaev A."/>
            <person name="Soop K."/>
            <person name="Spirin V."/>
            <person name="Szebenyi C."/>
            <person name="Tomsovsky M."/>
            <person name="Tulloss R.E."/>
            <person name="Uehling J."/>
            <person name="Grigoriev I.V."/>
            <person name="Vagvolgyi C."/>
            <person name="Papp T."/>
            <person name="Martin F.M."/>
            <person name="Miettinen O."/>
            <person name="Hibbett D.S."/>
            <person name="Nagy L.G."/>
        </authorList>
    </citation>
    <scope>NUCLEOTIDE SEQUENCE [LARGE SCALE GENOMIC DNA]</scope>
    <source>
        <strain evidence="2 3">OMC1185</strain>
    </source>
</reference>